<dbReference type="RefSeq" id="WP_050661071.1">
    <property type="nucleotide sequence ID" value="NZ_CP118494.1"/>
</dbReference>
<evidence type="ECO:0000313" key="2">
    <source>
        <dbReference type="EMBL" id="KNX43318.1"/>
    </source>
</evidence>
<comment type="caution">
    <text evidence="2">The sequence shown here is derived from an EMBL/GenBank/DDBJ whole genome shotgun (WGS) entry which is preliminary data.</text>
</comment>
<keyword evidence="1" id="KW-0472">Membrane</keyword>
<dbReference type="NCBIfam" id="TIGR01709">
    <property type="entry name" value="typeII_sec_gspL"/>
    <property type="match status" value="1"/>
</dbReference>
<keyword evidence="1" id="KW-0812">Transmembrane</keyword>
<gene>
    <name evidence="2" type="ORF">ROTO_01070</name>
</gene>
<reference evidence="3" key="1">
    <citation type="submission" date="2015-07" db="EMBL/GenBank/DDBJ databases">
        <title>Draft Genome Sequence of Roseovarius tolerans EL-164, a producer of N-Acylated Alanine Methyl Esters (NAMEs).</title>
        <authorList>
            <person name="Voget S."/>
            <person name="Bruns H."/>
            <person name="Wagner-Doebler I."/>
            <person name="Schulz S."/>
            <person name="Daniel R."/>
        </authorList>
    </citation>
    <scope>NUCLEOTIDE SEQUENCE [LARGE SCALE GENOMIC DNA]</scope>
    <source>
        <strain evidence="3">EL-164</strain>
    </source>
</reference>
<organism evidence="2 3">
    <name type="scientific">Roseovarius tolerans</name>
    <dbReference type="NCBI Taxonomy" id="74031"/>
    <lineage>
        <taxon>Bacteria</taxon>
        <taxon>Pseudomonadati</taxon>
        <taxon>Pseudomonadota</taxon>
        <taxon>Alphaproteobacteria</taxon>
        <taxon>Rhodobacterales</taxon>
        <taxon>Roseobacteraceae</taxon>
        <taxon>Roseovarius</taxon>
    </lineage>
</organism>
<dbReference type="GO" id="GO:0009276">
    <property type="term" value="C:Gram-negative-bacterium-type cell wall"/>
    <property type="evidence" value="ECO:0007669"/>
    <property type="project" value="InterPro"/>
</dbReference>
<sequence>MSLLKPRKSRDAAAPLPVHDLNAGGAYPVRPFVAVVSGEAVPLIPLDLPGALKGAARERVARRQLRDAYGGSETGLDARPARLGPTSEMWQRMLVAQATAREDWARAVAPAGALCRAILPDFLALPAAPDLWVIEADNARMRARLGLEDGFSAEPDLALALLQDAFETAPPRAVLWQGGAQSDVEAWLAARSLPICHDAGELAEHGVEPPRRFAHGELALDLARDPGAERAEMHRSLRRLRLPVALGVLGFAGWIGAILMDMAALRDQSLAYRQNAERILRDVMIPTGPILDIRTQVSQVTDRARGAEAEADTEARPLDVLRQAGMVLGDHDLTITRVSYQPGAGLVMDLQIADFAALDALVTALRAAGTEARVAQSVTRENAGVEAVLAMAVTQGGARR</sequence>
<accession>A0A0L6D0U1</accession>
<dbReference type="OrthoDB" id="7715154at2"/>
<dbReference type="Proteomes" id="UP000037046">
    <property type="component" value="Unassembled WGS sequence"/>
</dbReference>
<keyword evidence="1" id="KW-1133">Transmembrane helix</keyword>
<dbReference type="GO" id="GO:0015627">
    <property type="term" value="C:type II protein secretion system complex"/>
    <property type="evidence" value="ECO:0007669"/>
    <property type="project" value="InterPro"/>
</dbReference>
<feature type="transmembrane region" description="Helical" evidence="1">
    <location>
        <begin position="240"/>
        <end position="260"/>
    </location>
</feature>
<evidence type="ECO:0000256" key="1">
    <source>
        <dbReference type="SAM" id="Phobius"/>
    </source>
</evidence>
<protein>
    <submittedName>
        <fullName evidence="2">GspL periplasmic domain protein</fullName>
    </submittedName>
</protein>
<evidence type="ECO:0000313" key="3">
    <source>
        <dbReference type="Proteomes" id="UP000037046"/>
    </source>
</evidence>
<proteinExistence type="predicted"/>
<dbReference type="EMBL" id="LGVV01000001">
    <property type="protein sequence ID" value="KNX43318.1"/>
    <property type="molecule type" value="Genomic_DNA"/>
</dbReference>
<dbReference type="InterPro" id="IPR007812">
    <property type="entry name" value="T2SS_protein-GspL"/>
</dbReference>
<dbReference type="GO" id="GO:0015628">
    <property type="term" value="P:protein secretion by the type II secretion system"/>
    <property type="evidence" value="ECO:0007669"/>
    <property type="project" value="InterPro"/>
</dbReference>
<keyword evidence="3" id="KW-1185">Reference proteome</keyword>
<dbReference type="AlphaFoldDB" id="A0A0L6D0U1"/>
<dbReference type="PATRIC" id="fig|74031.6.peg.108"/>
<name>A0A0L6D0U1_9RHOB</name>